<keyword evidence="8" id="KW-0406">Ion transport</keyword>
<feature type="region of interest" description="Disordered" evidence="11">
    <location>
        <begin position="484"/>
        <end position="515"/>
    </location>
</feature>
<evidence type="ECO:0000256" key="6">
    <source>
        <dbReference type="ARBA" id="ARBA00022989"/>
    </source>
</evidence>
<keyword evidence="9 12" id="KW-0472">Membrane</keyword>
<evidence type="ECO:0000256" key="8">
    <source>
        <dbReference type="ARBA" id="ARBA00023065"/>
    </source>
</evidence>
<dbReference type="EMBL" id="KZ858947">
    <property type="protein sequence ID" value="RDW29105.1"/>
    <property type="molecule type" value="Genomic_DNA"/>
</dbReference>
<evidence type="ECO:0000313" key="17">
    <source>
        <dbReference type="Proteomes" id="UP000256601"/>
    </source>
</evidence>
<evidence type="ECO:0000313" key="15">
    <source>
        <dbReference type="EMBL" id="RDW29105.1"/>
    </source>
</evidence>
<dbReference type="InterPro" id="IPR006153">
    <property type="entry name" value="Cation/H_exchanger_TM"/>
</dbReference>
<comment type="similarity">
    <text evidence="2">Belongs to the fungal Na(+)/H(+) exchanger family.</text>
</comment>
<keyword evidence="4" id="KW-0050">Antiport</keyword>
<evidence type="ECO:0000256" key="9">
    <source>
        <dbReference type="ARBA" id="ARBA00023136"/>
    </source>
</evidence>
<feature type="transmembrane region" description="Helical" evidence="12">
    <location>
        <begin position="198"/>
        <end position="219"/>
    </location>
</feature>
<keyword evidence="3" id="KW-0813">Transport</keyword>
<feature type="transmembrane region" description="Helical" evidence="12">
    <location>
        <begin position="239"/>
        <end position="272"/>
    </location>
</feature>
<organism evidence="14 16">
    <name type="scientific">Yarrowia lipolytica</name>
    <name type="common">Candida lipolytica</name>
    <dbReference type="NCBI Taxonomy" id="4952"/>
    <lineage>
        <taxon>Eukaryota</taxon>
        <taxon>Fungi</taxon>
        <taxon>Dikarya</taxon>
        <taxon>Ascomycota</taxon>
        <taxon>Saccharomycotina</taxon>
        <taxon>Dipodascomycetes</taxon>
        <taxon>Dipodascales</taxon>
        <taxon>Dipodascales incertae sedis</taxon>
        <taxon>Yarrowia</taxon>
    </lineage>
</organism>
<evidence type="ECO:0000256" key="10">
    <source>
        <dbReference type="ARBA" id="ARBA00023201"/>
    </source>
</evidence>
<evidence type="ECO:0000256" key="1">
    <source>
        <dbReference type="ARBA" id="ARBA00004141"/>
    </source>
</evidence>
<feature type="transmembrane region" description="Helical" evidence="12">
    <location>
        <begin position="322"/>
        <end position="344"/>
    </location>
</feature>
<dbReference type="GO" id="GO:0042391">
    <property type="term" value="P:regulation of membrane potential"/>
    <property type="evidence" value="ECO:0007669"/>
    <property type="project" value="InterPro"/>
</dbReference>
<evidence type="ECO:0000256" key="3">
    <source>
        <dbReference type="ARBA" id="ARBA00022448"/>
    </source>
</evidence>
<dbReference type="VEuPathDB" id="FungiDB:YALI0_E02156g"/>
<accession>A0A1D8NGS9</accession>
<feature type="transmembrane region" description="Helical" evidence="12">
    <location>
        <begin position="356"/>
        <end position="374"/>
    </location>
</feature>
<feature type="transmembrane region" description="Helical" evidence="12">
    <location>
        <begin position="407"/>
        <end position="428"/>
    </location>
</feature>
<evidence type="ECO:0000256" key="5">
    <source>
        <dbReference type="ARBA" id="ARBA00022692"/>
    </source>
</evidence>
<sequence>MPVLNISNFNIVTACLGGFALVFGLISYVVKEHCYMGEALPALLFGLIFNKAKWVIPEEYGNVREITLEFSRLVLGIQLVLAGVQLPAKYLVKEWRSFFFLLVPVMTTMWVVTALIIWLIFPNLRYLDALIIGSCVTPTDPVLSNSVVKGKFAEKYVSESLRNIISAESGANDGFGYPFLFLALYIDRYSGTKIAKEWIVETILYEILLSVAYGAVIGYLGQELLGYAKKFNFVDDESFLVFVFALGLFILGTAGMIGTDDLLAAFIAGNAFTWNDWFREETKDDTLQPTLDLMLNFAIFLWVGVVMPWGQFNQPHLNLPVWRFVLCGICVLVFRRLPAMLVFYKFIPTIKNIKEALFAGFFGPIGIGAIFYLHTALNKLDEFVEENEHGEAHTYDPHWLITVMYPLVYFLILSSVVVHGITIPVSMLGKQLPTTLSRTMTMTRSFSRSRSASRDRTPRDPEGHVKIDAISNPTDLRQNIHVVDESGTTDDSQDTYTRPAPEIGFVIPDRRGDQV</sequence>
<feature type="transmembrane region" description="Helical" evidence="12">
    <location>
        <begin position="293"/>
        <end position="310"/>
    </location>
</feature>
<feature type="compositionally biased region" description="Low complexity" evidence="11">
    <location>
        <begin position="441"/>
        <end position="450"/>
    </location>
</feature>
<evidence type="ECO:0000256" key="2">
    <source>
        <dbReference type="ARBA" id="ARBA00005248"/>
    </source>
</evidence>
<dbReference type="PANTHER" id="PTHR31382:SF1">
    <property type="entry name" value="SODIUM ION_PROTON EXCHANGER (EUROFUNG)"/>
    <property type="match status" value="1"/>
</dbReference>
<proteinExistence type="inferred from homology"/>
<keyword evidence="7" id="KW-0915">Sodium</keyword>
<keyword evidence="6 12" id="KW-1133">Transmembrane helix</keyword>
<comment type="subcellular location">
    <subcellularLocation>
        <location evidence="1">Membrane</location>
        <topology evidence="1">Multi-pass membrane protein</topology>
    </subcellularLocation>
</comment>
<dbReference type="KEGG" id="yli:2912083"/>
<evidence type="ECO:0000313" key="16">
    <source>
        <dbReference type="Proteomes" id="UP000182444"/>
    </source>
</evidence>
<dbReference type="Proteomes" id="UP000256601">
    <property type="component" value="Unassembled WGS sequence"/>
</dbReference>
<feature type="transmembrane region" description="Helical" evidence="12">
    <location>
        <begin position="98"/>
        <end position="121"/>
    </location>
</feature>
<evidence type="ECO:0000256" key="7">
    <source>
        <dbReference type="ARBA" id="ARBA00023053"/>
    </source>
</evidence>
<evidence type="ECO:0000256" key="12">
    <source>
        <dbReference type="SAM" id="Phobius"/>
    </source>
</evidence>
<reference evidence="14 16" key="1">
    <citation type="journal article" date="2016" name="PLoS ONE">
        <title>Sequence Assembly of Yarrowia lipolytica Strain W29/CLIB89 Shows Transposable Element Diversity.</title>
        <authorList>
            <person name="Magnan C."/>
            <person name="Yu J."/>
            <person name="Chang I."/>
            <person name="Jahn E."/>
            <person name="Kanomata Y."/>
            <person name="Wu J."/>
            <person name="Zeller M."/>
            <person name="Oakes M."/>
            <person name="Baldi P."/>
            <person name="Sandmeyer S."/>
        </authorList>
    </citation>
    <scope>NUCLEOTIDE SEQUENCE [LARGE SCALE GENOMIC DNA]</scope>
    <source>
        <strain evidence="14">CLIB89</strain>
        <strain evidence="16">CLIB89(W29)</strain>
    </source>
</reference>
<name>A0A1D8NGS9_YARLL</name>
<dbReference type="GO" id="GO:0005886">
    <property type="term" value="C:plasma membrane"/>
    <property type="evidence" value="ECO:0007669"/>
    <property type="project" value="InterPro"/>
</dbReference>
<evidence type="ECO:0000256" key="4">
    <source>
        <dbReference type="ARBA" id="ARBA00022449"/>
    </source>
</evidence>
<dbReference type="GeneID" id="2912083"/>
<dbReference type="Gene3D" id="1.20.1530.20">
    <property type="match status" value="1"/>
</dbReference>
<dbReference type="eggNOG" id="KOG4505">
    <property type="taxonomic scope" value="Eukaryota"/>
</dbReference>
<reference evidence="15 17" key="2">
    <citation type="submission" date="2018-07" db="EMBL/GenBank/DDBJ databases">
        <title>Draft Genome Assemblies for Five Robust Yarrowia lipolytica Strains Exhibiting High Lipid Production and Pentose Sugar Utilization and Sugar Alcohol Secretion from Undetoxified Lignocellulosic Biomass Hydrolysates.</title>
        <authorList>
            <consortium name="DOE Joint Genome Institute"/>
            <person name="Walker C."/>
            <person name="Ryu S."/>
            <person name="Na H."/>
            <person name="Zane M."/>
            <person name="LaButti K."/>
            <person name="Lipzen A."/>
            <person name="Haridas S."/>
            <person name="Barry K."/>
            <person name="Grigoriev I.V."/>
            <person name="Quarterman J."/>
            <person name="Slininger P."/>
            <person name="Dien B."/>
            <person name="Trinh C.T."/>
        </authorList>
    </citation>
    <scope>NUCLEOTIDE SEQUENCE [LARGE SCALE GENOMIC DNA]</scope>
    <source>
        <strain evidence="15 17">YB392</strain>
    </source>
</reference>
<dbReference type="AlphaFoldDB" id="A0A1D8NGS9"/>
<dbReference type="GO" id="GO:0036376">
    <property type="term" value="P:sodium ion export across plasma membrane"/>
    <property type="evidence" value="ECO:0007669"/>
    <property type="project" value="InterPro"/>
</dbReference>
<dbReference type="OMA" id="WYGAYIP"/>
<keyword evidence="5 12" id="KW-0812">Transmembrane</keyword>
<dbReference type="Proteomes" id="UP000182444">
    <property type="component" value="Chromosome 1E"/>
</dbReference>
<protein>
    <submittedName>
        <fullName evidence="15">Sodium/hydrogen exchanger family-domain-containing protein</fullName>
    </submittedName>
</protein>
<evidence type="ECO:0000259" key="13">
    <source>
        <dbReference type="Pfam" id="PF00999"/>
    </source>
</evidence>
<dbReference type="Pfam" id="PF00999">
    <property type="entry name" value="Na_H_Exchanger"/>
    <property type="match status" value="1"/>
</dbReference>
<feature type="region of interest" description="Disordered" evidence="11">
    <location>
        <begin position="441"/>
        <end position="465"/>
    </location>
</feature>
<feature type="transmembrane region" description="Helical" evidence="12">
    <location>
        <begin position="6"/>
        <end position="30"/>
    </location>
</feature>
<keyword evidence="10" id="KW-0739">Sodium transport</keyword>
<dbReference type="GO" id="GO:0120029">
    <property type="term" value="P:proton export across plasma membrane"/>
    <property type="evidence" value="ECO:0007669"/>
    <property type="project" value="InterPro"/>
</dbReference>
<dbReference type="VEuPathDB" id="FungiDB:YALI1_E02678g"/>
<dbReference type="PANTHER" id="PTHR31382">
    <property type="entry name" value="NA(+)/H(+) ANTIPORTER"/>
    <property type="match status" value="1"/>
</dbReference>
<gene>
    <name evidence="15" type="ORF">B0I71DRAFT_126448</name>
    <name evidence="14" type="ORF">YALI1_E02678g</name>
</gene>
<dbReference type="InterPro" id="IPR004712">
    <property type="entry name" value="Na+/H+_antiporter_fungi"/>
</dbReference>
<dbReference type="FunFam" id="1.20.1530.20:FF:000015">
    <property type="entry name" value="Na(+)/H(+) antiporter 2"/>
    <property type="match status" value="1"/>
</dbReference>
<evidence type="ECO:0000313" key="14">
    <source>
        <dbReference type="EMBL" id="AOW04841.1"/>
    </source>
</evidence>
<feature type="domain" description="Cation/H+ exchanger transmembrane" evidence="13">
    <location>
        <begin position="30"/>
        <end position="424"/>
    </location>
</feature>
<feature type="compositionally biased region" description="Basic and acidic residues" evidence="11">
    <location>
        <begin position="452"/>
        <end position="465"/>
    </location>
</feature>
<evidence type="ECO:0000256" key="11">
    <source>
        <dbReference type="SAM" id="MobiDB-lite"/>
    </source>
</evidence>
<dbReference type="GO" id="GO:0015385">
    <property type="term" value="F:sodium:proton antiporter activity"/>
    <property type="evidence" value="ECO:0007669"/>
    <property type="project" value="InterPro"/>
</dbReference>
<dbReference type="InterPro" id="IPR038770">
    <property type="entry name" value="Na+/solute_symporter_sf"/>
</dbReference>
<dbReference type="EMBL" id="CP017557">
    <property type="protein sequence ID" value="AOW04841.1"/>
    <property type="molecule type" value="Genomic_DNA"/>
</dbReference>